<dbReference type="AlphaFoldDB" id="A0A9W8XNR2"/>
<dbReference type="GeneID" id="80909416"/>
<dbReference type="OrthoDB" id="3801226at2759"/>
<protein>
    <submittedName>
        <fullName evidence="1">Uncharacterized protein</fullName>
    </submittedName>
</protein>
<gene>
    <name evidence="1" type="ORF">N0V89_005886</name>
</gene>
<evidence type="ECO:0000313" key="1">
    <source>
        <dbReference type="EMBL" id="KAJ4354153.1"/>
    </source>
</evidence>
<keyword evidence="2" id="KW-1185">Reference proteome</keyword>
<name>A0A9W8XNR2_9PLEO</name>
<sequence>MRNSRIRDLQEEQCRLNVDFERQLQQHAQADSRQLADMMRTKLPLELRELLYKYLYLEDAPIPVGSYHFTTYVPEPLRSEETNMTHDEPFILIPEGATRQDHSIERDENIVYPDSRLLDPATYLTFYDNLHDGEKKLVQSIFDALHDFSSHVRPAIASQLHVEFCMMTAYKEPVDEDGHNRDNRHHLNLLEALRVPVYMLKHDLGVDITIIHYDEHVSVFPRNVTAIFQLSEDKWSKEKQAYKAADISYSPSQYYVDIRGSTKPFALDDSIKILYSRWGLSSAFNKECKFSIRESEVWPIRQDLLRSGPMEE</sequence>
<dbReference type="EMBL" id="JAPEUX010000004">
    <property type="protein sequence ID" value="KAJ4354153.1"/>
    <property type="molecule type" value="Genomic_DNA"/>
</dbReference>
<dbReference type="Proteomes" id="UP001140513">
    <property type="component" value="Unassembled WGS sequence"/>
</dbReference>
<evidence type="ECO:0000313" key="2">
    <source>
        <dbReference type="Proteomes" id="UP001140513"/>
    </source>
</evidence>
<proteinExistence type="predicted"/>
<dbReference type="RefSeq" id="XP_056071927.1">
    <property type="nucleotide sequence ID" value="XM_056214660.1"/>
</dbReference>
<organism evidence="1 2">
    <name type="scientific">Didymosphaeria variabile</name>
    <dbReference type="NCBI Taxonomy" id="1932322"/>
    <lineage>
        <taxon>Eukaryota</taxon>
        <taxon>Fungi</taxon>
        <taxon>Dikarya</taxon>
        <taxon>Ascomycota</taxon>
        <taxon>Pezizomycotina</taxon>
        <taxon>Dothideomycetes</taxon>
        <taxon>Pleosporomycetidae</taxon>
        <taxon>Pleosporales</taxon>
        <taxon>Massarineae</taxon>
        <taxon>Didymosphaeriaceae</taxon>
        <taxon>Didymosphaeria</taxon>
    </lineage>
</organism>
<reference evidence="1" key="1">
    <citation type="submission" date="2022-10" db="EMBL/GenBank/DDBJ databases">
        <title>Tapping the CABI collections for fungal endophytes: first genome assemblies for Collariella, Neodidymelliopsis, Ascochyta clinopodiicola, Didymella pomorum, Didymosphaeria variabile, Neocosmospora piperis and Neocucurbitaria cava.</title>
        <authorList>
            <person name="Hill R."/>
        </authorList>
    </citation>
    <scope>NUCLEOTIDE SEQUENCE</scope>
    <source>
        <strain evidence="1">IMI 356815</strain>
    </source>
</reference>
<accession>A0A9W8XNR2</accession>
<comment type="caution">
    <text evidence="1">The sequence shown here is derived from an EMBL/GenBank/DDBJ whole genome shotgun (WGS) entry which is preliminary data.</text>
</comment>